<organism evidence="7 8">
    <name type="scientific">Olea europaea subsp. europaea</name>
    <dbReference type="NCBI Taxonomy" id="158383"/>
    <lineage>
        <taxon>Eukaryota</taxon>
        <taxon>Viridiplantae</taxon>
        <taxon>Streptophyta</taxon>
        <taxon>Embryophyta</taxon>
        <taxon>Tracheophyta</taxon>
        <taxon>Spermatophyta</taxon>
        <taxon>Magnoliopsida</taxon>
        <taxon>eudicotyledons</taxon>
        <taxon>Gunneridae</taxon>
        <taxon>Pentapetalae</taxon>
        <taxon>asterids</taxon>
        <taxon>lamiids</taxon>
        <taxon>Lamiales</taxon>
        <taxon>Oleaceae</taxon>
        <taxon>Oleeae</taxon>
        <taxon>Olea</taxon>
    </lineage>
</organism>
<dbReference type="InterPro" id="IPR033896">
    <property type="entry name" value="MEF2-like_N"/>
</dbReference>
<keyword evidence="3" id="KW-0238">DNA-binding</keyword>
<dbReference type="GO" id="GO:0000977">
    <property type="term" value="F:RNA polymerase II transcription regulatory region sequence-specific DNA binding"/>
    <property type="evidence" value="ECO:0007669"/>
    <property type="project" value="InterPro"/>
</dbReference>
<evidence type="ECO:0000256" key="1">
    <source>
        <dbReference type="ARBA" id="ARBA00004123"/>
    </source>
</evidence>
<dbReference type="SUPFAM" id="SSF55455">
    <property type="entry name" value="SRF-like"/>
    <property type="match status" value="1"/>
</dbReference>
<dbReference type="Proteomes" id="UP000594638">
    <property type="component" value="Unassembled WGS sequence"/>
</dbReference>
<dbReference type="PRINTS" id="PR00404">
    <property type="entry name" value="MADSDOMAIN"/>
</dbReference>
<evidence type="ECO:0000256" key="5">
    <source>
        <dbReference type="ARBA" id="ARBA00023242"/>
    </source>
</evidence>
<evidence type="ECO:0000313" key="7">
    <source>
        <dbReference type="EMBL" id="CAA2995131.1"/>
    </source>
</evidence>
<keyword evidence="4" id="KW-0804">Transcription</keyword>
<evidence type="ECO:0000259" key="6">
    <source>
        <dbReference type="PROSITE" id="PS50066"/>
    </source>
</evidence>
<comment type="subcellular location">
    <subcellularLocation>
        <location evidence="1">Nucleus</location>
    </subcellularLocation>
</comment>
<dbReference type="InterPro" id="IPR002100">
    <property type="entry name" value="TF_MADSbox"/>
</dbReference>
<dbReference type="PANTHER" id="PTHR48019">
    <property type="entry name" value="SERUM RESPONSE FACTOR HOMOLOG"/>
    <property type="match status" value="1"/>
</dbReference>
<dbReference type="Pfam" id="PF00319">
    <property type="entry name" value="SRF-TF"/>
    <property type="match status" value="1"/>
</dbReference>
<reference evidence="7 8" key="1">
    <citation type="submission" date="2019-12" db="EMBL/GenBank/DDBJ databases">
        <authorList>
            <person name="Alioto T."/>
            <person name="Alioto T."/>
            <person name="Gomez Garrido J."/>
        </authorList>
    </citation>
    <scope>NUCLEOTIDE SEQUENCE [LARGE SCALE GENOMIC DNA]</scope>
</reference>
<accession>A0A8S0SRN9</accession>
<gene>
    <name evidence="7" type="ORF">OLEA9_A070615</name>
</gene>
<dbReference type="Gene3D" id="3.40.1810.10">
    <property type="entry name" value="Transcription factor, MADS-box"/>
    <property type="match status" value="1"/>
</dbReference>
<feature type="domain" description="MADS-box" evidence="6">
    <location>
        <begin position="1"/>
        <end position="61"/>
    </location>
</feature>
<dbReference type="SMART" id="SM00432">
    <property type="entry name" value="MADS"/>
    <property type="match status" value="1"/>
</dbReference>
<keyword evidence="2" id="KW-0805">Transcription regulation</keyword>
<protein>
    <submittedName>
        <fullName evidence="7">Agamous-like MADS-box AGL27 isoform X2</fullName>
    </submittedName>
</protein>
<comment type="caution">
    <text evidence="7">The sequence shown here is derived from an EMBL/GenBank/DDBJ whole genome shotgun (WGS) entry which is preliminary data.</text>
</comment>
<evidence type="ECO:0000256" key="3">
    <source>
        <dbReference type="ARBA" id="ARBA00023125"/>
    </source>
</evidence>
<dbReference type="InterPro" id="IPR050142">
    <property type="entry name" value="MADS-box/MEF2_TF"/>
</dbReference>
<dbReference type="OrthoDB" id="1898716at2759"/>
<dbReference type="AlphaFoldDB" id="A0A8S0SRN9"/>
<dbReference type="InterPro" id="IPR036879">
    <property type="entry name" value="TF_MADSbox_sf"/>
</dbReference>
<dbReference type="EMBL" id="CACTIH010005490">
    <property type="protein sequence ID" value="CAA2995131.1"/>
    <property type="molecule type" value="Genomic_DNA"/>
</dbReference>
<dbReference type="GO" id="GO:0046983">
    <property type="term" value="F:protein dimerization activity"/>
    <property type="evidence" value="ECO:0007669"/>
    <property type="project" value="InterPro"/>
</dbReference>
<proteinExistence type="predicted"/>
<sequence>MGRKKLEIKRIEDKSARQVTFSKRRNGLLKKAKELAVLCDVEVGVVIFSSRGKVYHYCSTNRLSEILKPYHSRVDAEPSASAKVRETKMVAEIRWVYSRRWCPIKGEQCIGKIESPGFKRLVIKKENNVWEIERRDLLSQA</sequence>
<dbReference type="PROSITE" id="PS50066">
    <property type="entry name" value="MADS_BOX_2"/>
    <property type="match status" value="1"/>
</dbReference>
<dbReference type="Gramene" id="OE9A070615T1">
    <property type="protein sequence ID" value="OE9A070615C1"/>
    <property type="gene ID" value="OE9A070615"/>
</dbReference>
<dbReference type="GO" id="GO:0045944">
    <property type="term" value="P:positive regulation of transcription by RNA polymerase II"/>
    <property type="evidence" value="ECO:0007669"/>
    <property type="project" value="InterPro"/>
</dbReference>
<keyword evidence="8" id="KW-1185">Reference proteome</keyword>
<dbReference type="CDD" id="cd00265">
    <property type="entry name" value="MADS_MEF2_like"/>
    <property type="match status" value="1"/>
</dbReference>
<keyword evidence="5" id="KW-0539">Nucleus</keyword>
<dbReference type="GO" id="GO:0005634">
    <property type="term" value="C:nucleus"/>
    <property type="evidence" value="ECO:0007669"/>
    <property type="project" value="UniProtKB-SubCell"/>
</dbReference>
<evidence type="ECO:0000313" key="8">
    <source>
        <dbReference type="Proteomes" id="UP000594638"/>
    </source>
</evidence>
<name>A0A8S0SRN9_OLEEU</name>
<dbReference type="PROSITE" id="PS00350">
    <property type="entry name" value="MADS_BOX_1"/>
    <property type="match status" value="1"/>
</dbReference>
<evidence type="ECO:0000256" key="2">
    <source>
        <dbReference type="ARBA" id="ARBA00023015"/>
    </source>
</evidence>
<evidence type="ECO:0000256" key="4">
    <source>
        <dbReference type="ARBA" id="ARBA00023163"/>
    </source>
</evidence>